<keyword evidence="2" id="KW-0812">Transmembrane</keyword>
<evidence type="ECO:0000313" key="4">
    <source>
        <dbReference type="Proteomes" id="UP000198542"/>
    </source>
</evidence>
<proteinExistence type="predicted"/>
<dbReference type="Proteomes" id="UP000198542">
    <property type="component" value="Unassembled WGS sequence"/>
</dbReference>
<dbReference type="EMBL" id="FNTC01000002">
    <property type="protein sequence ID" value="SEC90806.1"/>
    <property type="molecule type" value="Genomic_DNA"/>
</dbReference>
<evidence type="ECO:0000256" key="1">
    <source>
        <dbReference type="SAM" id="MobiDB-lite"/>
    </source>
</evidence>
<dbReference type="AlphaFoldDB" id="A0A1H4WBT5"/>
<feature type="transmembrane region" description="Helical" evidence="2">
    <location>
        <begin position="115"/>
        <end position="139"/>
    </location>
</feature>
<dbReference type="InterPro" id="IPR006160">
    <property type="entry name" value="SCFA_transpt_AtoE"/>
</dbReference>
<gene>
    <name evidence="3" type="ORF">SAMN04490187_6196</name>
</gene>
<dbReference type="PANTHER" id="PTHR41983:SF2">
    <property type="entry name" value="SHORT-CHAIN FATTY ACID TRANSPORTER-RELATED"/>
    <property type="match status" value="1"/>
</dbReference>
<sequence length="527" mass="56729">MVYANAPADNPLDQSPIATKQPRKSPRLELMLAPVQTGGYCPEDHYKHNKSEVPPVAADIEDSRSARFALRCSSFAERWFPDSWVFAALAVIIVALATMAMGAKPTDAAVAFGDGFWSLIPFTMQMAFVVIGGYVVASSPPAVKLIDRLAKIPKNGRSAVAWVALISMVASLLNWGLSLVFGGLLVRALARRTDLKMDYRAAGAAVYLGLGAVWALGLSSSAAQLQANPASLPPSILSITGVIPFTQTIFLWQSGVMLLALIIVSLIVAYATAPGPNSARDANACGIDPSFNLPPLQPRTRPGEWLEHSPLLTILLVLLAAGWLFHEFSTKPAISAISGLNTYNFLFIMLGALLHWRPRSFLDAVSRAVPTTTGVLIQFPLYGSIAALMTTVKGADAQTLAHHISTFFVSIASHDTYALLMGVYSAILGFFIPSGGGKWIIEAPYVMQVANDLNYHLGWAVQIYNAAEALPNLINPFYMLPLLGVLGLKARDLIGFSFVQLLVHTPLVLFLLWALGTTLTYTPPVMP</sequence>
<keyword evidence="4" id="KW-1185">Reference proteome</keyword>
<dbReference type="PANTHER" id="PTHR41983">
    <property type="entry name" value="SHORT-CHAIN FATTY ACID TRANSPORTER-RELATED"/>
    <property type="match status" value="1"/>
</dbReference>
<protein>
    <submittedName>
        <fullName evidence="3">Short-chain fatty acids transporter</fullName>
    </submittedName>
</protein>
<keyword evidence="2" id="KW-1133">Transmembrane helix</keyword>
<feature type="transmembrane region" description="Helical" evidence="2">
    <location>
        <begin position="159"/>
        <end position="189"/>
    </location>
</feature>
<reference evidence="4" key="1">
    <citation type="submission" date="2016-10" db="EMBL/GenBank/DDBJ databases">
        <authorList>
            <person name="Varghese N."/>
            <person name="Submissions S."/>
        </authorList>
    </citation>
    <scope>NUCLEOTIDE SEQUENCE [LARGE SCALE GENOMIC DNA]</scope>
    <source>
        <strain evidence="4">BS3660</strain>
    </source>
</reference>
<feature type="transmembrane region" description="Helical" evidence="2">
    <location>
        <begin position="417"/>
        <end position="441"/>
    </location>
</feature>
<feature type="transmembrane region" description="Helical" evidence="2">
    <location>
        <begin position="309"/>
        <end position="326"/>
    </location>
</feature>
<keyword evidence="2" id="KW-0472">Membrane</keyword>
<accession>A0A1H4WBT5</accession>
<evidence type="ECO:0000313" key="3">
    <source>
        <dbReference type="EMBL" id="SEC90806.1"/>
    </source>
</evidence>
<dbReference type="GO" id="GO:0005886">
    <property type="term" value="C:plasma membrane"/>
    <property type="evidence" value="ECO:0007669"/>
    <property type="project" value="TreeGrafter"/>
</dbReference>
<feature type="transmembrane region" description="Helical" evidence="2">
    <location>
        <begin position="84"/>
        <end position="103"/>
    </location>
</feature>
<feature type="region of interest" description="Disordered" evidence="1">
    <location>
        <begin position="1"/>
        <end position="24"/>
    </location>
</feature>
<organism evidence="3 4">
    <name type="scientific">Pseudomonas jessenii</name>
    <dbReference type="NCBI Taxonomy" id="77298"/>
    <lineage>
        <taxon>Bacteria</taxon>
        <taxon>Pseudomonadati</taxon>
        <taxon>Pseudomonadota</taxon>
        <taxon>Gammaproteobacteria</taxon>
        <taxon>Pseudomonadales</taxon>
        <taxon>Pseudomonadaceae</taxon>
        <taxon>Pseudomonas</taxon>
    </lineage>
</organism>
<feature type="transmembrane region" description="Helical" evidence="2">
    <location>
        <begin position="332"/>
        <end position="354"/>
    </location>
</feature>
<feature type="transmembrane region" description="Helical" evidence="2">
    <location>
        <begin position="493"/>
        <end position="516"/>
    </location>
</feature>
<dbReference type="Pfam" id="PF02667">
    <property type="entry name" value="SCFA_trans"/>
    <property type="match status" value="1"/>
</dbReference>
<feature type="transmembrane region" description="Helical" evidence="2">
    <location>
        <begin position="201"/>
        <end position="223"/>
    </location>
</feature>
<name>A0A1H4WBT5_PSEJE</name>
<evidence type="ECO:0000256" key="2">
    <source>
        <dbReference type="SAM" id="Phobius"/>
    </source>
</evidence>
<feature type="transmembrane region" description="Helical" evidence="2">
    <location>
        <begin position="250"/>
        <end position="271"/>
    </location>
</feature>